<dbReference type="InterPro" id="IPR050312">
    <property type="entry name" value="IolE/XylAMocC-like"/>
</dbReference>
<dbReference type="Pfam" id="PF01261">
    <property type="entry name" value="AP_endonuc_2"/>
    <property type="match status" value="1"/>
</dbReference>
<dbReference type="InterPro" id="IPR036237">
    <property type="entry name" value="Xyl_isomerase-like_sf"/>
</dbReference>
<dbReference type="RefSeq" id="WP_160655581.1">
    <property type="nucleotide sequence ID" value="NZ_JBHRWU010000001.1"/>
</dbReference>
<sequence length="263" mass="29920">MSSTLCWSFNPSEVIGIAREHRFSGIEFWAEHVWRYDADPFELAEAAAAASLDLTVHAASWDLNITALNPAMRKQSVAELKRSIDLTSDLGASHMTFHPGKLTLSDRMMDVHFQMLLSSVTELMDYAEQKGVVLSMELMEEKEKELISRPPAMNSFLSLLDRNLHTTIDIAHVPLYEDSCQYFKQTTAINSIHLSDSTASTYHVPLGEGCIDFRSILPMIMESRLPIVLEGMDDSRELGFLKTHLDYLNHFNMEQQDQLMYKK</sequence>
<evidence type="ECO:0000259" key="1">
    <source>
        <dbReference type="Pfam" id="PF01261"/>
    </source>
</evidence>
<feature type="domain" description="Xylose isomerase-like TIM barrel" evidence="1">
    <location>
        <begin position="17"/>
        <end position="231"/>
    </location>
</feature>
<dbReference type="Proteomes" id="UP000436284">
    <property type="component" value="Unassembled WGS sequence"/>
</dbReference>
<comment type="caution">
    <text evidence="2">The sequence shown here is derived from an EMBL/GenBank/DDBJ whole genome shotgun (WGS) entry which is preliminary data.</text>
</comment>
<dbReference type="AlphaFoldDB" id="A0A6N8TZP2"/>
<accession>A0A6N8TZP2</accession>
<proteinExistence type="predicted"/>
<dbReference type="EMBL" id="WUUK01000003">
    <property type="protein sequence ID" value="MXQ51294.1"/>
    <property type="molecule type" value="Genomic_DNA"/>
</dbReference>
<name>A0A6N8TZP2_9STAP</name>
<keyword evidence="3" id="KW-1185">Reference proteome</keyword>
<evidence type="ECO:0000313" key="2">
    <source>
        <dbReference type="EMBL" id="MXQ51294.1"/>
    </source>
</evidence>
<dbReference type="InterPro" id="IPR013022">
    <property type="entry name" value="Xyl_isomerase-like_TIM-brl"/>
</dbReference>
<dbReference type="OrthoDB" id="110795at2"/>
<protein>
    <submittedName>
        <fullName evidence="2">TIM barrel protein</fullName>
    </submittedName>
</protein>
<reference evidence="2 3" key="1">
    <citation type="submission" date="2019-12" db="EMBL/GenBank/DDBJ databases">
        <title>Salinicoccus cyprini sp. nov., isolated from gastro-intestinal tract of mirror carp, Cyprinus carpio var. specularis, collected from Gobind Sagar Reservoir, Himachal Pradesh, India.</title>
        <authorList>
            <person name="Talwar C."/>
            <person name="Singh A.K."/>
            <person name="Lal R."/>
            <person name="Negi R.K."/>
        </authorList>
    </citation>
    <scope>NUCLEOTIDE SEQUENCE [LARGE SCALE GENOMIC DNA]</scope>
    <source>
        <strain evidence="2 3">J-82</strain>
    </source>
</reference>
<evidence type="ECO:0000313" key="3">
    <source>
        <dbReference type="Proteomes" id="UP000436284"/>
    </source>
</evidence>
<organism evidence="2 3">
    <name type="scientific">Salinicoccus hispanicus</name>
    <dbReference type="NCBI Taxonomy" id="157225"/>
    <lineage>
        <taxon>Bacteria</taxon>
        <taxon>Bacillati</taxon>
        <taxon>Bacillota</taxon>
        <taxon>Bacilli</taxon>
        <taxon>Bacillales</taxon>
        <taxon>Staphylococcaceae</taxon>
        <taxon>Salinicoccus</taxon>
    </lineage>
</organism>
<dbReference type="PANTHER" id="PTHR12110">
    <property type="entry name" value="HYDROXYPYRUVATE ISOMERASE"/>
    <property type="match status" value="1"/>
</dbReference>
<gene>
    <name evidence="2" type="ORF">GQ671_08430</name>
</gene>
<dbReference type="Gene3D" id="3.20.20.150">
    <property type="entry name" value="Divalent-metal-dependent TIM barrel enzymes"/>
    <property type="match status" value="1"/>
</dbReference>
<dbReference type="SUPFAM" id="SSF51658">
    <property type="entry name" value="Xylose isomerase-like"/>
    <property type="match status" value="1"/>
</dbReference>